<evidence type="ECO:0000313" key="5">
    <source>
        <dbReference type="EMBL" id="MDQ0252750.1"/>
    </source>
</evidence>
<dbReference type="SUPFAM" id="SSF53850">
    <property type="entry name" value="Periplasmic binding protein-like II"/>
    <property type="match status" value="1"/>
</dbReference>
<name>A0ABT9ZNE0_9BACI</name>
<dbReference type="InterPro" id="IPR039424">
    <property type="entry name" value="SBP_5"/>
</dbReference>
<keyword evidence="3" id="KW-0732">Signal</keyword>
<comment type="caution">
    <text evidence="5">The sequence shown here is derived from an EMBL/GenBank/DDBJ whole genome shotgun (WGS) entry which is preliminary data.</text>
</comment>
<dbReference type="PANTHER" id="PTHR30290">
    <property type="entry name" value="PERIPLASMIC BINDING COMPONENT OF ABC TRANSPORTER"/>
    <property type="match status" value="1"/>
</dbReference>
<evidence type="ECO:0000259" key="4">
    <source>
        <dbReference type="Pfam" id="PF00496"/>
    </source>
</evidence>
<dbReference type="Proteomes" id="UP001230005">
    <property type="component" value="Unassembled WGS sequence"/>
</dbReference>
<proteinExistence type="inferred from homology"/>
<dbReference type="InterPro" id="IPR000914">
    <property type="entry name" value="SBP_5_dom"/>
</dbReference>
<organism evidence="5 6">
    <name type="scientific">Evansella vedderi</name>
    <dbReference type="NCBI Taxonomy" id="38282"/>
    <lineage>
        <taxon>Bacteria</taxon>
        <taxon>Bacillati</taxon>
        <taxon>Bacillota</taxon>
        <taxon>Bacilli</taxon>
        <taxon>Bacillales</taxon>
        <taxon>Bacillaceae</taxon>
        <taxon>Evansella</taxon>
    </lineage>
</organism>
<dbReference type="Gene3D" id="3.40.190.10">
    <property type="entry name" value="Periplasmic binding protein-like II"/>
    <property type="match status" value="1"/>
</dbReference>
<accession>A0ABT9ZNE0</accession>
<keyword evidence="2" id="KW-0813">Transport</keyword>
<dbReference type="EMBL" id="JAUSUG010000001">
    <property type="protein sequence ID" value="MDQ0252750.1"/>
    <property type="molecule type" value="Genomic_DNA"/>
</dbReference>
<evidence type="ECO:0000313" key="6">
    <source>
        <dbReference type="Proteomes" id="UP001230005"/>
    </source>
</evidence>
<feature type="domain" description="Solute-binding protein family 5" evidence="4">
    <location>
        <begin position="1"/>
        <end position="126"/>
    </location>
</feature>
<evidence type="ECO:0000256" key="2">
    <source>
        <dbReference type="ARBA" id="ARBA00022448"/>
    </source>
</evidence>
<evidence type="ECO:0000256" key="1">
    <source>
        <dbReference type="ARBA" id="ARBA00005695"/>
    </source>
</evidence>
<reference evidence="5 6" key="1">
    <citation type="submission" date="2023-07" db="EMBL/GenBank/DDBJ databases">
        <title>Genomic Encyclopedia of Type Strains, Phase IV (KMG-IV): sequencing the most valuable type-strain genomes for metagenomic binning, comparative biology and taxonomic classification.</title>
        <authorList>
            <person name="Goeker M."/>
        </authorList>
    </citation>
    <scope>NUCLEOTIDE SEQUENCE [LARGE SCALE GENOMIC DNA]</scope>
    <source>
        <strain evidence="5 6">DSM 9768</strain>
    </source>
</reference>
<gene>
    <name evidence="5" type="ORF">J2S74_000122</name>
</gene>
<dbReference type="Pfam" id="PF00496">
    <property type="entry name" value="SBP_bac_5"/>
    <property type="match status" value="1"/>
</dbReference>
<protein>
    <submittedName>
        <fullName evidence="5">ABC-type transport system substrate-binding protein</fullName>
    </submittedName>
</protein>
<comment type="similarity">
    <text evidence="1">Belongs to the bacterial solute-binding protein 5 family.</text>
</comment>
<evidence type="ECO:0000256" key="3">
    <source>
        <dbReference type="ARBA" id="ARBA00022729"/>
    </source>
</evidence>
<dbReference type="Gene3D" id="3.10.105.10">
    <property type="entry name" value="Dipeptide-binding Protein, Domain 3"/>
    <property type="match status" value="1"/>
</dbReference>
<dbReference type="PANTHER" id="PTHR30290:SF9">
    <property type="entry name" value="OLIGOPEPTIDE-BINDING PROTEIN APPA"/>
    <property type="match status" value="1"/>
</dbReference>
<sequence>MNGHATVANGPFHSDFPFAKEGVPESYDPAQAEELLKKAGYEKNQDGKLEKDGEILELTLTTFQGRPELPLMAQYLQAEAANIGIQLNIVTVENIDSYLWDQQDEWDLVTYTLLSAPRGDGGYFLNVAYLPDGSLNPGQINIPELNEIIEKLNMTSDFNERIDLQKKAVDIIQEEVPQSLILHPHIIVGVNERVKNWSPGSEEYYLITNKMDVQ</sequence>
<keyword evidence="6" id="KW-1185">Reference proteome</keyword>